<gene>
    <name evidence="7" type="ORF">QWZ10_17035</name>
</gene>
<reference evidence="8" key="1">
    <citation type="journal article" date="2019" name="Int. J. Syst. Evol. Microbiol.">
        <title>The Global Catalogue of Microorganisms (GCM) 10K type strain sequencing project: providing services to taxonomists for standard genome sequencing and annotation.</title>
        <authorList>
            <consortium name="The Broad Institute Genomics Platform"/>
            <consortium name="The Broad Institute Genome Sequencing Center for Infectious Disease"/>
            <person name="Wu L."/>
            <person name="Ma J."/>
        </authorList>
    </citation>
    <scope>NUCLEOTIDE SEQUENCE [LARGE SCALE GENOMIC DNA]</scope>
    <source>
        <strain evidence="8">CECT 8482</strain>
    </source>
</reference>
<feature type="transmembrane region" description="Helical" evidence="5">
    <location>
        <begin position="93"/>
        <end position="112"/>
    </location>
</feature>
<dbReference type="PANTHER" id="PTHR32322:SF9">
    <property type="entry name" value="AMINO-ACID METABOLITE EFFLUX PUMP-RELATED"/>
    <property type="match status" value="1"/>
</dbReference>
<name>A0ABT8D8C4_9RHOB</name>
<organism evidence="7 8">
    <name type="scientific">Paracoccus cavernae</name>
    <dbReference type="NCBI Taxonomy" id="1571207"/>
    <lineage>
        <taxon>Bacteria</taxon>
        <taxon>Pseudomonadati</taxon>
        <taxon>Pseudomonadota</taxon>
        <taxon>Alphaproteobacteria</taxon>
        <taxon>Rhodobacterales</taxon>
        <taxon>Paracoccaceae</taxon>
        <taxon>Paracoccus</taxon>
    </lineage>
</organism>
<feature type="transmembrane region" description="Helical" evidence="5">
    <location>
        <begin position="28"/>
        <end position="48"/>
    </location>
</feature>
<protein>
    <submittedName>
        <fullName evidence="7">DMT family transporter</fullName>
    </submittedName>
</protein>
<evidence type="ECO:0000313" key="7">
    <source>
        <dbReference type="EMBL" id="MDN3713028.1"/>
    </source>
</evidence>
<keyword evidence="3 5" id="KW-1133">Transmembrane helix</keyword>
<proteinExistence type="predicted"/>
<evidence type="ECO:0000256" key="2">
    <source>
        <dbReference type="ARBA" id="ARBA00022692"/>
    </source>
</evidence>
<evidence type="ECO:0000256" key="4">
    <source>
        <dbReference type="ARBA" id="ARBA00023136"/>
    </source>
</evidence>
<keyword evidence="8" id="KW-1185">Reference proteome</keyword>
<dbReference type="SUPFAM" id="SSF103481">
    <property type="entry name" value="Multidrug resistance efflux transporter EmrE"/>
    <property type="match status" value="1"/>
</dbReference>
<evidence type="ECO:0000313" key="8">
    <source>
        <dbReference type="Proteomes" id="UP001243846"/>
    </source>
</evidence>
<sequence length="148" mass="15417">MLFLAAASSYAFSGIYGRRFRKLGVSPMATATGQLIAASVLLLPLVLIVDRPWSGTMPGLPAIGAMIGLAVFSTALAYVLYFRILATAGATNLALVTFLIPICAILLGIVVLGEHLALRHVVGMVLIGGGLAAIDGRLWRRLAGRGQG</sequence>
<dbReference type="EMBL" id="JAUFRC010000001">
    <property type="protein sequence ID" value="MDN3713028.1"/>
    <property type="molecule type" value="Genomic_DNA"/>
</dbReference>
<keyword evidence="2 5" id="KW-0812">Transmembrane</keyword>
<evidence type="ECO:0000256" key="1">
    <source>
        <dbReference type="ARBA" id="ARBA00004141"/>
    </source>
</evidence>
<accession>A0ABT8D8C4</accession>
<evidence type="ECO:0000259" key="6">
    <source>
        <dbReference type="Pfam" id="PF00892"/>
    </source>
</evidence>
<keyword evidence="4 5" id="KW-0472">Membrane</keyword>
<feature type="domain" description="EamA" evidence="6">
    <location>
        <begin position="2"/>
        <end position="133"/>
    </location>
</feature>
<comment type="caution">
    <text evidence="7">The sequence shown here is derived from an EMBL/GenBank/DDBJ whole genome shotgun (WGS) entry which is preliminary data.</text>
</comment>
<dbReference type="InterPro" id="IPR037185">
    <property type="entry name" value="EmrE-like"/>
</dbReference>
<dbReference type="Pfam" id="PF00892">
    <property type="entry name" value="EamA"/>
    <property type="match status" value="1"/>
</dbReference>
<feature type="transmembrane region" description="Helical" evidence="5">
    <location>
        <begin position="60"/>
        <end position="81"/>
    </location>
</feature>
<dbReference type="InterPro" id="IPR000620">
    <property type="entry name" value="EamA_dom"/>
</dbReference>
<feature type="transmembrane region" description="Helical" evidence="5">
    <location>
        <begin position="118"/>
        <end position="139"/>
    </location>
</feature>
<dbReference type="PANTHER" id="PTHR32322">
    <property type="entry name" value="INNER MEMBRANE TRANSPORTER"/>
    <property type="match status" value="1"/>
</dbReference>
<dbReference type="InterPro" id="IPR050638">
    <property type="entry name" value="AA-Vitamin_Transporters"/>
</dbReference>
<comment type="subcellular location">
    <subcellularLocation>
        <location evidence="1">Membrane</location>
        <topology evidence="1">Multi-pass membrane protein</topology>
    </subcellularLocation>
</comment>
<evidence type="ECO:0000256" key="5">
    <source>
        <dbReference type="SAM" id="Phobius"/>
    </source>
</evidence>
<dbReference type="Proteomes" id="UP001243846">
    <property type="component" value="Unassembled WGS sequence"/>
</dbReference>
<evidence type="ECO:0000256" key="3">
    <source>
        <dbReference type="ARBA" id="ARBA00022989"/>
    </source>
</evidence>